<dbReference type="Pfam" id="PF00078">
    <property type="entry name" value="RVT_1"/>
    <property type="match status" value="1"/>
</dbReference>
<dbReference type="InterPro" id="IPR041577">
    <property type="entry name" value="RT_RNaseH_2"/>
</dbReference>
<dbReference type="InterPro" id="IPR000477">
    <property type="entry name" value="RT_dom"/>
</dbReference>
<evidence type="ECO:0000313" key="6">
    <source>
        <dbReference type="Proteomes" id="UP001153954"/>
    </source>
</evidence>
<dbReference type="GO" id="GO:0003964">
    <property type="term" value="F:RNA-directed DNA polymerase activity"/>
    <property type="evidence" value="ECO:0007669"/>
    <property type="project" value="UniProtKB-EC"/>
</dbReference>
<dbReference type="Gene3D" id="1.10.340.70">
    <property type="match status" value="1"/>
</dbReference>
<sequence length="764" mass="88969">MVGKKYNNSESKTKEFKSQMLNYEINFNEGIDVNKFDIDTTYLKDDQRTKINSLLNDYKHIFAKDKYDVGQVKNYEAFIDLQVEKYCSKRPYRCSLDDREEIEKQIGQLLKKELIEESYSPFAAPVTLAFKRDEGKKSRLCIDFRDLNKIIVPQPQPFPLIEDLMVKTINCKYFTTLDINSAFWSIPLRISDREKTGFVTQEGHYQWTCLPFGLKTSPAIFQRILTNIIRKHNLSNYVMNYIDDILVFSKTFDDHMNHLSKLLNAISEEGFRLKLTKCKFAAQSTKFLGHLIKGNTITPLKDNLKSIAEFPAPQNKKQIRQFLGKVNFYNKYIPNATIILDPLHNLLRKNINYDWSADCEKAFQTIKSILCSAPVLAIFDREAPTFIYTDASIKGIGSILKQTQKCGEIKPVAYFSKKLNESQKKKKAIFLECLAIKESLKFWQHWLIGNSFTIYTDHKPLENLNIKNRTDDELGDMTHYLSQYNFVIKYNPGRNNTEADCLSRNPVYESHENEEDNLKTINIVKIEEILDDQNKNPNIKNKHGFIRENDIYYKWNNKKKKIILSEDYSKVLIKKVHEHFCHIGINQIESKIRPFYTAPNLLDNIKLICRQCEVCIKNKTRLNRKYGLMSQLGPAEKPFQIMSIDTVGGFGGNRSSKKYLHLLMDHFTRYAYISCSKTQLAKDYIKLIDKVITDNEVEILLSDQYPALNSKEFKEYLNNHSIDLIFTAVDAPFSNGHNERLNQTLVNRIRCTLNSKKKEHLGQP</sequence>
<evidence type="ECO:0000256" key="1">
    <source>
        <dbReference type="ARBA" id="ARBA00012493"/>
    </source>
</evidence>
<dbReference type="Pfam" id="PF00665">
    <property type="entry name" value="rve"/>
    <property type="match status" value="1"/>
</dbReference>
<dbReference type="InterPro" id="IPR043128">
    <property type="entry name" value="Rev_trsase/Diguanyl_cyclase"/>
</dbReference>
<dbReference type="FunFam" id="3.30.70.270:FF:000026">
    <property type="entry name" value="Transposon Ty3-G Gag-Pol polyprotein"/>
    <property type="match status" value="1"/>
</dbReference>
<name>A0AAU9UJM6_EUPED</name>
<dbReference type="PROSITE" id="PS50994">
    <property type="entry name" value="INTEGRASE"/>
    <property type="match status" value="1"/>
</dbReference>
<dbReference type="SUPFAM" id="SSF56672">
    <property type="entry name" value="DNA/RNA polymerases"/>
    <property type="match status" value="1"/>
</dbReference>
<organism evidence="5 6">
    <name type="scientific">Euphydryas editha</name>
    <name type="common">Edith's checkerspot</name>
    <dbReference type="NCBI Taxonomy" id="104508"/>
    <lineage>
        <taxon>Eukaryota</taxon>
        <taxon>Metazoa</taxon>
        <taxon>Ecdysozoa</taxon>
        <taxon>Arthropoda</taxon>
        <taxon>Hexapoda</taxon>
        <taxon>Insecta</taxon>
        <taxon>Pterygota</taxon>
        <taxon>Neoptera</taxon>
        <taxon>Endopterygota</taxon>
        <taxon>Lepidoptera</taxon>
        <taxon>Glossata</taxon>
        <taxon>Ditrysia</taxon>
        <taxon>Papilionoidea</taxon>
        <taxon>Nymphalidae</taxon>
        <taxon>Nymphalinae</taxon>
        <taxon>Euphydryas</taxon>
    </lineage>
</organism>
<dbReference type="InterPro" id="IPR041588">
    <property type="entry name" value="Integrase_H2C2"/>
</dbReference>
<dbReference type="Proteomes" id="UP001153954">
    <property type="component" value="Unassembled WGS sequence"/>
</dbReference>
<dbReference type="InterPro" id="IPR036397">
    <property type="entry name" value="RNaseH_sf"/>
</dbReference>
<dbReference type="CDD" id="cd01647">
    <property type="entry name" value="RT_LTR"/>
    <property type="match status" value="1"/>
</dbReference>
<dbReference type="GO" id="GO:0015074">
    <property type="term" value="P:DNA integration"/>
    <property type="evidence" value="ECO:0007669"/>
    <property type="project" value="InterPro"/>
</dbReference>
<dbReference type="PANTHER" id="PTHR37984:SF5">
    <property type="entry name" value="PROTEIN NYNRIN-LIKE"/>
    <property type="match status" value="1"/>
</dbReference>
<evidence type="ECO:0000313" key="5">
    <source>
        <dbReference type="EMBL" id="CAH2098984.1"/>
    </source>
</evidence>
<dbReference type="GO" id="GO:0003676">
    <property type="term" value="F:nucleic acid binding"/>
    <property type="evidence" value="ECO:0007669"/>
    <property type="project" value="InterPro"/>
</dbReference>
<keyword evidence="2" id="KW-0511">Multifunctional enzyme</keyword>
<comment type="caution">
    <text evidence="5">The sequence shown here is derived from an EMBL/GenBank/DDBJ whole genome shotgun (WGS) entry which is preliminary data.</text>
</comment>
<keyword evidence="6" id="KW-1185">Reference proteome</keyword>
<gene>
    <name evidence="5" type="ORF">EEDITHA_LOCUS14037</name>
</gene>
<dbReference type="InterPro" id="IPR012337">
    <property type="entry name" value="RNaseH-like_sf"/>
</dbReference>
<dbReference type="InterPro" id="IPR001584">
    <property type="entry name" value="Integrase_cat-core"/>
</dbReference>
<accession>A0AAU9UJM6</accession>
<dbReference type="Pfam" id="PF17921">
    <property type="entry name" value="Integrase_H2C2"/>
    <property type="match status" value="1"/>
</dbReference>
<dbReference type="SUPFAM" id="SSF53098">
    <property type="entry name" value="Ribonuclease H-like"/>
    <property type="match status" value="1"/>
</dbReference>
<dbReference type="CDD" id="cd09274">
    <property type="entry name" value="RNase_HI_RT_Ty3"/>
    <property type="match status" value="1"/>
</dbReference>
<dbReference type="InterPro" id="IPR043502">
    <property type="entry name" value="DNA/RNA_pol_sf"/>
</dbReference>
<feature type="domain" description="Integrase catalytic" evidence="4">
    <location>
        <begin position="634"/>
        <end position="764"/>
    </location>
</feature>
<dbReference type="EMBL" id="CAKOGL010000021">
    <property type="protein sequence ID" value="CAH2098984.1"/>
    <property type="molecule type" value="Genomic_DNA"/>
</dbReference>
<protein>
    <recommendedName>
        <fullName evidence="1">RNA-directed DNA polymerase</fullName>
        <ecNumber evidence="1">2.7.7.49</ecNumber>
    </recommendedName>
</protein>
<proteinExistence type="predicted"/>
<dbReference type="Gene3D" id="3.10.10.10">
    <property type="entry name" value="HIV Type 1 Reverse Transcriptase, subunit A, domain 1"/>
    <property type="match status" value="1"/>
</dbReference>
<evidence type="ECO:0000259" key="3">
    <source>
        <dbReference type="PROSITE" id="PS50878"/>
    </source>
</evidence>
<dbReference type="Gene3D" id="3.30.420.10">
    <property type="entry name" value="Ribonuclease H-like superfamily/Ribonuclease H"/>
    <property type="match status" value="1"/>
</dbReference>
<reference evidence="5" key="1">
    <citation type="submission" date="2022-03" db="EMBL/GenBank/DDBJ databases">
        <authorList>
            <person name="Tunstrom K."/>
        </authorList>
    </citation>
    <scope>NUCLEOTIDE SEQUENCE</scope>
</reference>
<dbReference type="InterPro" id="IPR050951">
    <property type="entry name" value="Retrovirus_Pol_polyprotein"/>
</dbReference>
<dbReference type="PROSITE" id="PS50878">
    <property type="entry name" value="RT_POL"/>
    <property type="match status" value="1"/>
</dbReference>
<dbReference type="AlphaFoldDB" id="A0AAU9UJM6"/>
<dbReference type="Gene3D" id="3.30.70.270">
    <property type="match status" value="2"/>
</dbReference>
<feature type="domain" description="Reverse transcriptase" evidence="3">
    <location>
        <begin position="110"/>
        <end position="292"/>
    </location>
</feature>
<evidence type="ECO:0000256" key="2">
    <source>
        <dbReference type="ARBA" id="ARBA00023268"/>
    </source>
</evidence>
<dbReference type="GO" id="GO:0042575">
    <property type="term" value="C:DNA polymerase complex"/>
    <property type="evidence" value="ECO:0007669"/>
    <property type="project" value="UniProtKB-ARBA"/>
</dbReference>
<dbReference type="PANTHER" id="PTHR37984">
    <property type="entry name" value="PROTEIN CBG26694"/>
    <property type="match status" value="1"/>
</dbReference>
<evidence type="ECO:0000259" key="4">
    <source>
        <dbReference type="PROSITE" id="PS50994"/>
    </source>
</evidence>
<dbReference type="EC" id="2.7.7.49" evidence="1"/>
<dbReference type="Pfam" id="PF17919">
    <property type="entry name" value="RT_RNaseH_2"/>
    <property type="match status" value="1"/>
</dbReference>